<dbReference type="PRINTS" id="PR01506">
    <property type="entry name" value="TATBPROTEIN"/>
</dbReference>
<feature type="coiled-coil region" evidence="10">
    <location>
        <begin position="58"/>
        <end position="85"/>
    </location>
</feature>
<organism evidence="12 14">
    <name type="scientific">Candidatus Chlorohelix allophototropha</name>
    <dbReference type="NCBI Taxonomy" id="3003348"/>
    <lineage>
        <taxon>Bacteria</taxon>
        <taxon>Bacillati</taxon>
        <taxon>Chloroflexota</taxon>
        <taxon>Chloroflexia</taxon>
        <taxon>Candidatus Chloroheliales</taxon>
        <taxon>Candidatus Chloroheliaceae</taxon>
        <taxon>Candidatus Chlorohelix</taxon>
    </lineage>
</organism>
<evidence type="ECO:0000256" key="11">
    <source>
        <dbReference type="SAM" id="MobiDB-lite"/>
    </source>
</evidence>
<dbReference type="Pfam" id="PF02416">
    <property type="entry name" value="TatA_B_E"/>
    <property type="match status" value="1"/>
</dbReference>
<evidence type="ECO:0000313" key="12">
    <source>
        <dbReference type="EMBL" id="NWJ48581.1"/>
    </source>
</evidence>
<evidence type="ECO:0000313" key="14">
    <source>
        <dbReference type="Proteomes" id="UP000521676"/>
    </source>
</evidence>
<sequence>MDIFGINFPELFVILIVATIIFGPDKLPVILRTIGQWVAQLRKLSEDVRTEVSRELDISDFKDIKKDLKEAMDNTTKELTSASTTFRETVKEAREQYTYSVETIATAAKSATSNTPLIEAPAVEPAQNQVAAEPDNSELIKQVVEESHSQPEPVSENNYAYSEPVIEEKQNYLEPVSPEPVASSAPMGVYEFDEATFSWQDALMSNAPAKPLWRGPKELNPENNQAEIAATARSASHQEV</sequence>
<dbReference type="RefSeq" id="WP_341470417.1">
    <property type="nucleotide sequence ID" value="NZ_CP128400.1"/>
</dbReference>
<protein>
    <recommendedName>
        <fullName evidence="9">Sec-independent protein translocase protein TatB homolog</fullName>
    </recommendedName>
</protein>
<dbReference type="GO" id="GO:0033281">
    <property type="term" value="C:TAT protein transport complex"/>
    <property type="evidence" value="ECO:0007669"/>
    <property type="project" value="UniProtKB-UniRule"/>
</dbReference>
<keyword evidence="10" id="KW-0175">Coiled coil</keyword>
<keyword evidence="8 9" id="KW-0472">Membrane</keyword>
<dbReference type="GO" id="GO:0043953">
    <property type="term" value="P:protein transport by the Tat complex"/>
    <property type="evidence" value="ECO:0007669"/>
    <property type="project" value="UniProtKB-UniRule"/>
</dbReference>
<evidence type="ECO:0000256" key="6">
    <source>
        <dbReference type="ARBA" id="ARBA00022989"/>
    </source>
</evidence>
<keyword evidence="3 9" id="KW-1003">Cell membrane</keyword>
<dbReference type="PANTHER" id="PTHR33162">
    <property type="entry name" value="SEC-INDEPENDENT PROTEIN TRANSLOCASE PROTEIN TATA, CHLOROPLASTIC"/>
    <property type="match status" value="1"/>
</dbReference>
<dbReference type="Gene3D" id="1.20.5.3310">
    <property type="match status" value="1"/>
</dbReference>
<keyword evidence="7 9" id="KW-0811">Translocation</keyword>
<evidence type="ECO:0000256" key="7">
    <source>
        <dbReference type="ARBA" id="ARBA00023010"/>
    </source>
</evidence>
<feature type="region of interest" description="Disordered" evidence="11">
    <location>
        <begin position="213"/>
        <end position="240"/>
    </location>
</feature>
<dbReference type="NCBIfam" id="TIGR01410">
    <property type="entry name" value="tatB"/>
    <property type="match status" value="1"/>
</dbReference>
<reference evidence="12 14" key="1">
    <citation type="submission" date="2020-06" db="EMBL/GenBank/DDBJ databases">
        <title>Anoxygenic phototrophic Chloroflexota member uses a Type I reaction center.</title>
        <authorList>
            <person name="Tsuji J.M."/>
            <person name="Shaw N.A."/>
            <person name="Nagashima S."/>
            <person name="Venkiteswaran J."/>
            <person name="Schiff S.L."/>
            <person name="Hanada S."/>
            <person name="Tank M."/>
            <person name="Neufeld J.D."/>
        </authorList>
    </citation>
    <scope>NUCLEOTIDE SEQUENCE [LARGE SCALE GENOMIC DNA]</scope>
    <source>
        <strain evidence="12">L227-S17</strain>
    </source>
</reference>
<accession>A0A8T7M961</accession>
<evidence type="ECO:0000256" key="5">
    <source>
        <dbReference type="ARBA" id="ARBA00022927"/>
    </source>
</evidence>
<keyword evidence="4 9" id="KW-0812">Transmembrane</keyword>
<evidence type="ECO:0000256" key="1">
    <source>
        <dbReference type="ARBA" id="ARBA00004167"/>
    </source>
</evidence>
<dbReference type="Proteomes" id="UP001431572">
    <property type="component" value="Chromosome 2"/>
</dbReference>
<dbReference type="InterPro" id="IPR018448">
    <property type="entry name" value="TatB"/>
</dbReference>
<dbReference type="EMBL" id="JACATZ010000003">
    <property type="protein sequence ID" value="NWJ48581.1"/>
    <property type="molecule type" value="Genomic_DNA"/>
</dbReference>
<evidence type="ECO:0000256" key="3">
    <source>
        <dbReference type="ARBA" id="ARBA00022475"/>
    </source>
</evidence>
<comment type="subcellular location">
    <subcellularLocation>
        <location evidence="9">Cell membrane</location>
        <topology evidence="9">Single-pass membrane protein</topology>
    </subcellularLocation>
    <subcellularLocation>
        <location evidence="1">Membrane</location>
        <topology evidence="1">Single-pass membrane protein</topology>
    </subcellularLocation>
</comment>
<dbReference type="Proteomes" id="UP000521676">
    <property type="component" value="Unassembled WGS sequence"/>
</dbReference>
<evidence type="ECO:0000256" key="10">
    <source>
        <dbReference type="SAM" id="Coils"/>
    </source>
</evidence>
<keyword evidence="5 9" id="KW-0653">Protein transport</keyword>
<dbReference type="EMBL" id="CP128400">
    <property type="protein sequence ID" value="WJW68511.1"/>
    <property type="molecule type" value="Genomic_DNA"/>
</dbReference>
<comment type="similarity">
    <text evidence="9">Belongs to the TatB family.</text>
</comment>
<dbReference type="PANTHER" id="PTHR33162:SF1">
    <property type="entry name" value="SEC-INDEPENDENT PROTEIN TRANSLOCASE PROTEIN TATA, CHLOROPLASTIC"/>
    <property type="match status" value="1"/>
</dbReference>
<name>A0A8T7M961_9CHLR</name>
<evidence type="ECO:0000256" key="9">
    <source>
        <dbReference type="HAMAP-Rule" id="MF_00237"/>
    </source>
</evidence>
<dbReference type="AlphaFoldDB" id="A0A8T7M961"/>
<evidence type="ECO:0000313" key="15">
    <source>
        <dbReference type="Proteomes" id="UP001431572"/>
    </source>
</evidence>
<keyword evidence="6 9" id="KW-1133">Transmembrane helix</keyword>
<evidence type="ECO:0000256" key="8">
    <source>
        <dbReference type="ARBA" id="ARBA00023136"/>
    </source>
</evidence>
<reference evidence="13" key="2">
    <citation type="journal article" date="2024" name="Nature">
        <title>Anoxygenic phototroph of the Chloroflexota uses a type I reaction centre.</title>
        <authorList>
            <person name="Tsuji J.M."/>
            <person name="Shaw N.A."/>
            <person name="Nagashima S."/>
            <person name="Venkiteswaran J.J."/>
            <person name="Schiff S.L."/>
            <person name="Watanabe T."/>
            <person name="Fukui M."/>
            <person name="Hanada S."/>
            <person name="Tank M."/>
            <person name="Neufeld J.D."/>
        </authorList>
    </citation>
    <scope>NUCLEOTIDE SEQUENCE</scope>
    <source>
        <strain evidence="13">L227-S17</strain>
    </source>
</reference>
<dbReference type="GO" id="GO:0008320">
    <property type="term" value="F:protein transmembrane transporter activity"/>
    <property type="evidence" value="ECO:0007669"/>
    <property type="project" value="UniProtKB-UniRule"/>
</dbReference>
<proteinExistence type="inferred from homology"/>
<evidence type="ECO:0000256" key="4">
    <source>
        <dbReference type="ARBA" id="ARBA00022692"/>
    </source>
</evidence>
<keyword evidence="2 9" id="KW-0813">Transport</keyword>
<evidence type="ECO:0000256" key="2">
    <source>
        <dbReference type="ARBA" id="ARBA00022448"/>
    </source>
</evidence>
<dbReference type="InterPro" id="IPR003369">
    <property type="entry name" value="TatA/B/E"/>
</dbReference>
<dbReference type="HAMAP" id="MF_00237">
    <property type="entry name" value="TatB"/>
    <property type="match status" value="1"/>
</dbReference>
<keyword evidence="15" id="KW-1185">Reference proteome</keyword>
<gene>
    <name evidence="12" type="primary">tatB</name>
    <name evidence="12" type="ORF">HXX08_22205</name>
    <name evidence="13" type="ORF">OZ401_004125</name>
</gene>
<evidence type="ECO:0000313" key="13">
    <source>
        <dbReference type="EMBL" id="WJW68511.1"/>
    </source>
</evidence>